<dbReference type="InterPro" id="IPR020568">
    <property type="entry name" value="Ribosomal_Su5_D2-typ_SF"/>
</dbReference>
<evidence type="ECO:0000313" key="12">
    <source>
        <dbReference type="EMBL" id="EKP93633.1"/>
    </source>
</evidence>
<dbReference type="PANTHER" id="PTHR11252:SF0">
    <property type="entry name" value="POLYRIBONUCLEOTIDE NUCLEOTIDYLTRANSFERASE 1, MITOCHONDRIAL"/>
    <property type="match status" value="1"/>
</dbReference>
<name>K6PY46_9FIRM</name>
<dbReference type="PROSITE" id="PS50126">
    <property type="entry name" value="S1"/>
    <property type="match status" value="1"/>
</dbReference>
<dbReference type="GO" id="GO:0006402">
    <property type="term" value="P:mRNA catabolic process"/>
    <property type="evidence" value="ECO:0007669"/>
    <property type="project" value="UniProtKB-UniRule"/>
</dbReference>
<keyword evidence="7 9" id="KW-0460">Magnesium</keyword>
<dbReference type="GO" id="GO:0000175">
    <property type="term" value="F:3'-5'-RNA exonuclease activity"/>
    <property type="evidence" value="ECO:0007669"/>
    <property type="project" value="TreeGrafter"/>
</dbReference>
<evidence type="ECO:0000256" key="3">
    <source>
        <dbReference type="ARBA" id="ARBA00022490"/>
    </source>
</evidence>
<dbReference type="Gene3D" id="2.40.50.140">
    <property type="entry name" value="Nucleic acid-binding proteins"/>
    <property type="match status" value="1"/>
</dbReference>
<keyword evidence="5 9" id="KW-0548">Nucleotidyltransferase</keyword>
<organism evidence="12 13">
    <name type="scientific">Thermaerobacter subterraneus DSM 13965</name>
    <dbReference type="NCBI Taxonomy" id="867903"/>
    <lineage>
        <taxon>Bacteria</taxon>
        <taxon>Bacillati</taxon>
        <taxon>Bacillota</taxon>
        <taxon>Clostridia</taxon>
        <taxon>Eubacteriales</taxon>
        <taxon>Clostridiales Family XVII. Incertae Sedis</taxon>
        <taxon>Thermaerobacter</taxon>
    </lineage>
</organism>
<feature type="domain" description="S1 motif" evidence="11">
    <location>
        <begin position="632"/>
        <end position="700"/>
    </location>
</feature>
<dbReference type="Gene3D" id="3.30.1370.10">
    <property type="entry name" value="K Homology domain, type 1"/>
    <property type="match status" value="1"/>
</dbReference>
<dbReference type="CDD" id="cd04472">
    <property type="entry name" value="S1_PNPase"/>
    <property type="match status" value="1"/>
</dbReference>
<evidence type="ECO:0000256" key="7">
    <source>
        <dbReference type="ARBA" id="ARBA00022842"/>
    </source>
</evidence>
<keyword evidence="13" id="KW-1185">Reference proteome</keyword>
<comment type="similarity">
    <text evidence="2 9">Belongs to the polyribonucleotide nucleotidyltransferase family.</text>
</comment>
<evidence type="ECO:0000256" key="4">
    <source>
        <dbReference type="ARBA" id="ARBA00022679"/>
    </source>
</evidence>
<dbReference type="SUPFAM" id="SSF46915">
    <property type="entry name" value="Polynucleotide phosphorylase/guanosine pentaphosphate synthase (PNPase/GPSI), domain 3"/>
    <property type="match status" value="1"/>
</dbReference>
<dbReference type="InterPro" id="IPR027408">
    <property type="entry name" value="PNPase/RNase_PH_dom_sf"/>
</dbReference>
<dbReference type="InterPro" id="IPR012162">
    <property type="entry name" value="PNPase"/>
</dbReference>
<dbReference type="GO" id="GO:0004654">
    <property type="term" value="F:polyribonucleotide nucleotidyltransferase activity"/>
    <property type="evidence" value="ECO:0007669"/>
    <property type="project" value="UniProtKB-UniRule"/>
</dbReference>
<evidence type="ECO:0000259" key="11">
    <source>
        <dbReference type="PROSITE" id="PS50126"/>
    </source>
</evidence>
<comment type="subcellular location">
    <subcellularLocation>
        <location evidence="1 9">Cytoplasm</location>
    </subcellularLocation>
</comment>
<feature type="binding site" evidence="9">
    <location>
        <position position="496"/>
    </location>
    <ligand>
        <name>Mg(2+)</name>
        <dbReference type="ChEBI" id="CHEBI:18420"/>
    </ligand>
</feature>
<dbReference type="GO" id="GO:0006396">
    <property type="term" value="P:RNA processing"/>
    <property type="evidence" value="ECO:0007669"/>
    <property type="project" value="InterPro"/>
</dbReference>
<comment type="cofactor">
    <cofactor evidence="9">
        <name>Mg(2+)</name>
        <dbReference type="ChEBI" id="CHEBI:18420"/>
    </cofactor>
</comment>
<feature type="region of interest" description="Disordered" evidence="10">
    <location>
        <begin position="700"/>
        <end position="762"/>
    </location>
</feature>
<dbReference type="Pfam" id="PF03726">
    <property type="entry name" value="PNPase"/>
    <property type="match status" value="1"/>
</dbReference>
<dbReference type="GO" id="GO:0005829">
    <property type="term" value="C:cytosol"/>
    <property type="evidence" value="ECO:0007669"/>
    <property type="project" value="TreeGrafter"/>
</dbReference>
<gene>
    <name evidence="9" type="primary">pnp</name>
    <name evidence="12" type="ORF">ThesuDRAFT_00227</name>
</gene>
<keyword evidence="6 9" id="KW-0479">Metal-binding</keyword>
<comment type="function">
    <text evidence="9">Involved in mRNA degradation. Catalyzes the phosphorolysis of single-stranded polyribonucleotides processively in the 3'- to 5'-direction.</text>
</comment>
<dbReference type="EC" id="2.7.7.8" evidence="9"/>
<dbReference type="InterPro" id="IPR036612">
    <property type="entry name" value="KH_dom_type_1_sf"/>
</dbReference>
<dbReference type="AlphaFoldDB" id="K6PY46"/>
<dbReference type="NCBIfam" id="NF008805">
    <property type="entry name" value="PRK11824.1"/>
    <property type="match status" value="1"/>
</dbReference>
<proteinExistence type="inferred from homology"/>
<evidence type="ECO:0000256" key="1">
    <source>
        <dbReference type="ARBA" id="ARBA00004496"/>
    </source>
</evidence>
<accession>K6PY46</accession>
<evidence type="ECO:0000313" key="13">
    <source>
        <dbReference type="Proteomes" id="UP000005710"/>
    </source>
</evidence>
<dbReference type="InterPro" id="IPR015848">
    <property type="entry name" value="PNPase_PH_RNA-bd_bac/org-type"/>
</dbReference>
<dbReference type="InterPro" id="IPR001247">
    <property type="entry name" value="ExoRNase_PH_dom1"/>
</dbReference>
<dbReference type="STRING" id="867903.ThesuDRAFT_00227"/>
<dbReference type="FunFam" id="3.30.1370.10:FF:000001">
    <property type="entry name" value="Polyribonucleotide nucleotidyltransferase"/>
    <property type="match status" value="1"/>
</dbReference>
<comment type="catalytic activity">
    <reaction evidence="9">
        <text>RNA(n+1) + phosphate = RNA(n) + a ribonucleoside 5'-diphosphate</text>
        <dbReference type="Rhea" id="RHEA:22096"/>
        <dbReference type="Rhea" id="RHEA-COMP:14527"/>
        <dbReference type="Rhea" id="RHEA-COMP:17342"/>
        <dbReference type="ChEBI" id="CHEBI:43474"/>
        <dbReference type="ChEBI" id="CHEBI:57930"/>
        <dbReference type="ChEBI" id="CHEBI:140395"/>
        <dbReference type="EC" id="2.7.7.8"/>
    </reaction>
</comment>
<sequence>MTMETMETQAGDSKKVFRTELAGRPLVVEIGQLAQQANGSALVRYGDTVILATATASKEPRQGIDFFPLRVDWEERLYAAGRIPGSFFRREGKPSERAILSGRLTDRPLRPLFPKGYRNDVQIIVTTLSYDDDCSPEIAGIIGASVALGISDIPWNGPVGAVEVGLLDGELVINPTAAQREHSRLDLTVAGTRDAINMVEAGAHEVPEATILDAIFRGHEEIRRLVEFQEAIIAQCGKPKAEPVLYEPDPNVAVAVRARYTERLRAAINHPDKQAREQAVDEVKKTALEELLAEFPEAELDIKHVLDDVLKEIVRRQILDEGIRPDGRRPAEIRPIHVEVGLLPRAHGSGLFQRGQTQVLTVASLGAPGDRQMLDTLGQIEEFKRYMHHYNFPPYSTGEVAPLRAPSRREIGHGALAERALVPVLPDELDFPYTIRLVSEVLSSNGSTSMASTCGSTLALMDAGVPIKAPVAGVAMGLIKEGDRFAVLTDIQGIEDHLGDMDFKVAGTREGVTAIQMDIKIAGVDRAVLETALEQARAGRLFILEKMLAVIDKPRPELSPYAPRIIIMQIPVEKIREVIGPGGRMVNRIADECGVKIDIEDDGKVYIAAQTQQGGQKAKEWIEQIVADVEVGSVYLGKVTRLMTFGAFVEILPGKEGLVHVSRLAPQRVPKVEDMVRPGDTVLVKVVEIDDLGRVNLSRKDAIEEQPEKKHMEQLSGPRAHDFDEPVTVAGPGERRGPAGRNGRPGGGPGGGMGGPRGRRRR</sequence>
<dbReference type="Proteomes" id="UP000005710">
    <property type="component" value="Unassembled WGS sequence"/>
</dbReference>
<dbReference type="InterPro" id="IPR036345">
    <property type="entry name" value="ExoRNase_PH_dom2_sf"/>
</dbReference>
<evidence type="ECO:0000256" key="9">
    <source>
        <dbReference type="HAMAP-Rule" id="MF_01595"/>
    </source>
</evidence>
<dbReference type="FunFam" id="3.30.230.70:FF:000001">
    <property type="entry name" value="Polyribonucleotide nucleotidyltransferase"/>
    <property type="match status" value="1"/>
</dbReference>
<keyword evidence="8 9" id="KW-0694">RNA-binding</keyword>
<dbReference type="Pfam" id="PF03725">
    <property type="entry name" value="RNase_PH_C"/>
    <property type="match status" value="2"/>
</dbReference>
<dbReference type="PROSITE" id="PS50084">
    <property type="entry name" value="KH_TYPE_1"/>
    <property type="match status" value="1"/>
</dbReference>
<feature type="compositionally biased region" description="Gly residues" evidence="10">
    <location>
        <begin position="743"/>
        <end position="756"/>
    </location>
</feature>
<dbReference type="Pfam" id="PF00013">
    <property type="entry name" value="KH_1"/>
    <property type="match status" value="1"/>
</dbReference>
<dbReference type="SMART" id="SM00322">
    <property type="entry name" value="KH"/>
    <property type="match status" value="1"/>
</dbReference>
<dbReference type="SUPFAM" id="SSF55666">
    <property type="entry name" value="Ribonuclease PH domain 2-like"/>
    <property type="match status" value="2"/>
</dbReference>
<evidence type="ECO:0000256" key="8">
    <source>
        <dbReference type="ARBA" id="ARBA00022884"/>
    </source>
</evidence>
<dbReference type="PIRSF" id="PIRSF005499">
    <property type="entry name" value="PNPase"/>
    <property type="match status" value="1"/>
</dbReference>
<dbReference type="InterPro" id="IPR004087">
    <property type="entry name" value="KH_dom"/>
</dbReference>
<comment type="caution">
    <text evidence="12">The sequence shown here is derived from an EMBL/GenBank/DDBJ whole genome shotgun (WGS) entry which is preliminary data.</text>
</comment>
<dbReference type="SMART" id="SM00316">
    <property type="entry name" value="S1"/>
    <property type="match status" value="1"/>
</dbReference>
<dbReference type="InterPro" id="IPR036456">
    <property type="entry name" value="PNPase_PH_RNA-bd_sf"/>
</dbReference>
<dbReference type="HOGENOM" id="CLU_004217_2_2_9"/>
<evidence type="ECO:0000256" key="6">
    <source>
        <dbReference type="ARBA" id="ARBA00022723"/>
    </source>
</evidence>
<dbReference type="CDD" id="cd11363">
    <property type="entry name" value="RNase_PH_PNPase_1"/>
    <property type="match status" value="1"/>
</dbReference>
<evidence type="ECO:0000256" key="10">
    <source>
        <dbReference type="SAM" id="MobiDB-lite"/>
    </source>
</evidence>
<evidence type="ECO:0000256" key="2">
    <source>
        <dbReference type="ARBA" id="ARBA00007404"/>
    </source>
</evidence>
<dbReference type="InterPro" id="IPR015847">
    <property type="entry name" value="ExoRNase_PH_dom2"/>
</dbReference>
<dbReference type="InterPro" id="IPR003029">
    <property type="entry name" value="S1_domain"/>
</dbReference>
<dbReference type="Gene3D" id="3.30.230.70">
    <property type="entry name" value="GHMP Kinase, N-terminal domain"/>
    <property type="match status" value="2"/>
</dbReference>
<dbReference type="Pfam" id="PF01138">
    <property type="entry name" value="RNase_PH"/>
    <property type="match status" value="2"/>
</dbReference>
<dbReference type="SUPFAM" id="SSF50249">
    <property type="entry name" value="Nucleic acid-binding proteins"/>
    <property type="match status" value="1"/>
</dbReference>
<dbReference type="SUPFAM" id="SSF54211">
    <property type="entry name" value="Ribosomal protein S5 domain 2-like"/>
    <property type="match status" value="2"/>
</dbReference>
<dbReference type="InterPro" id="IPR004088">
    <property type="entry name" value="KH_dom_type_1"/>
</dbReference>
<dbReference type="InterPro" id="IPR012340">
    <property type="entry name" value="NA-bd_OB-fold"/>
</dbReference>
<dbReference type="NCBIfam" id="TIGR03591">
    <property type="entry name" value="polynuc_phos"/>
    <property type="match status" value="1"/>
</dbReference>
<dbReference type="PANTHER" id="PTHR11252">
    <property type="entry name" value="POLYRIBONUCLEOTIDE NUCLEOTIDYLTRANSFERASE"/>
    <property type="match status" value="1"/>
</dbReference>
<dbReference type="eggNOG" id="COG1185">
    <property type="taxonomic scope" value="Bacteria"/>
</dbReference>
<keyword evidence="4 9" id="KW-0808">Transferase</keyword>
<feature type="compositionally biased region" description="Basic and acidic residues" evidence="10">
    <location>
        <begin position="700"/>
        <end position="724"/>
    </location>
</feature>
<reference evidence="12" key="1">
    <citation type="submission" date="2010-10" db="EMBL/GenBank/DDBJ databases">
        <authorList>
            <consortium name="US DOE Joint Genome Institute (JGI-PGF)"/>
            <person name="Lucas S."/>
            <person name="Copeland A."/>
            <person name="Lapidus A."/>
            <person name="Bruce D."/>
            <person name="Goodwin L."/>
            <person name="Pitluck S."/>
            <person name="Kyrpides N."/>
            <person name="Mavromatis K."/>
            <person name="Detter J.C."/>
            <person name="Han C."/>
            <person name="Land M."/>
            <person name="Hauser L."/>
            <person name="Markowitz V."/>
            <person name="Cheng J.-F."/>
            <person name="Hugenholtz P."/>
            <person name="Woyke T."/>
            <person name="Wu D."/>
            <person name="Pukall R."/>
            <person name="Wahrenburg C."/>
            <person name="Brambilla E."/>
            <person name="Klenk H.-P."/>
            <person name="Eisen J.A."/>
        </authorList>
    </citation>
    <scope>NUCLEOTIDE SEQUENCE [LARGE SCALE GENOMIC DNA]</scope>
    <source>
        <strain evidence="12">DSM 13965</strain>
    </source>
</reference>
<evidence type="ECO:0000256" key="5">
    <source>
        <dbReference type="ARBA" id="ARBA00022695"/>
    </source>
</evidence>
<dbReference type="FunFam" id="2.40.50.140:FF:000023">
    <property type="entry name" value="Polyribonucleotide nucleotidyltransferase"/>
    <property type="match status" value="1"/>
</dbReference>
<feature type="binding site" evidence="9">
    <location>
        <position position="502"/>
    </location>
    <ligand>
        <name>Mg(2+)</name>
        <dbReference type="ChEBI" id="CHEBI:18420"/>
    </ligand>
</feature>
<dbReference type="GO" id="GO:0000287">
    <property type="term" value="F:magnesium ion binding"/>
    <property type="evidence" value="ECO:0007669"/>
    <property type="project" value="UniProtKB-UniRule"/>
</dbReference>
<dbReference type="CDD" id="cd11364">
    <property type="entry name" value="RNase_PH_PNPase_2"/>
    <property type="match status" value="1"/>
</dbReference>
<dbReference type="EMBL" id="AENY02000005">
    <property type="protein sequence ID" value="EKP93633.1"/>
    <property type="molecule type" value="Genomic_DNA"/>
</dbReference>
<dbReference type="HAMAP" id="MF_01595">
    <property type="entry name" value="PNPase"/>
    <property type="match status" value="1"/>
</dbReference>
<dbReference type="GO" id="GO:0003723">
    <property type="term" value="F:RNA binding"/>
    <property type="evidence" value="ECO:0007669"/>
    <property type="project" value="UniProtKB-UniRule"/>
</dbReference>
<protein>
    <recommendedName>
        <fullName evidence="9">Polyribonucleotide nucleotidyltransferase</fullName>
        <ecNumber evidence="9">2.7.7.8</ecNumber>
    </recommendedName>
    <alternativeName>
        <fullName evidence="9">Polynucleotide phosphorylase</fullName>
        <shortName evidence="9">PNPase</shortName>
    </alternativeName>
</protein>
<reference evidence="12" key="2">
    <citation type="submission" date="2012-10" db="EMBL/GenBank/DDBJ databases">
        <title>Improved high-quality draft of Thermaerobacter subterraneus C21, DSM 13965.</title>
        <authorList>
            <consortium name="DOE Joint Genome Institute"/>
            <person name="Eisen J."/>
            <person name="Huntemann M."/>
            <person name="Wei C.-L."/>
            <person name="Han J."/>
            <person name="Detter J.C."/>
            <person name="Han C."/>
            <person name="Tapia R."/>
            <person name="Chen A."/>
            <person name="Kyrpides N."/>
            <person name="Mavromatis K."/>
            <person name="Markowitz V."/>
            <person name="Szeto E."/>
            <person name="Ivanova N."/>
            <person name="Mikhailova N."/>
            <person name="Ovchinnikova G."/>
            <person name="Pagani I."/>
            <person name="Pati A."/>
            <person name="Goodwin L."/>
            <person name="Nordberg H.P."/>
            <person name="Cantor M.N."/>
            <person name="Hua S.X."/>
            <person name="Woyke T."/>
            <person name="Eisen J."/>
            <person name="Klenk H.-P."/>
        </authorList>
    </citation>
    <scope>NUCLEOTIDE SEQUENCE [LARGE SCALE GENOMIC DNA]</scope>
    <source>
        <strain evidence="12">DSM 13965</strain>
    </source>
</reference>
<dbReference type="FunFam" id="3.30.230.70:FF:000002">
    <property type="entry name" value="Polyribonucleotide nucleotidyltransferase"/>
    <property type="match status" value="1"/>
</dbReference>
<dbReference type="Pfam" id="PF00575">
    <property type="entry name" value="S1"/>
    <property type="match status" value="1"/>
</dbReference>
<dbReference type="CDD" id="cd02393">
    <property type="entry name" value="KH-I_PNPase"/>
    <property type="match status" value="1"/>
</dbReference>
<keyword evidence="3 9" id="KW-0963">Cytoplasm</keyword>
<dbReference type="SUPFAM" id="SSF54791">
    <property type="entry name" value="Eukaryotic type KH-domain (KH-domain type I)"/>
    <property type="match status" value="1"/>
</dbReference>